<comment type="caution">
    <text evidence="1">The sequence shown here is derived from an EMBL/GenBank/DDBJ whole genome shotgun (WGS) entry which is preliminary data.</text>
</comment>
<proteinExistence type="predicted"/>
<accession>A0A5N6KLE5</accession>
<keyword evidence="2" id="KW-1185">Reference proteome</keyword>
<dbReference type="Proteomes" id="UP000326757">
    <property type="component" value="Unassembled WGS sequence"/>
</dbReference>
<dbReference type="EMBL" id="VIGI01000001">
    <property type="protein sequence ID" value="KAB8304512.1"/>
    <property type="molecule type" value="Genomic_DNA"/>
</dbReference>
<gene>
    <name evidence="1" type="ORF">EYC80_003899</name>
</gene>
<evidence type="ECO:0000313" key="1">
    <source>
        <dbReference type="EMBL" id="KAB8304512.1"/>
    </source>
</evidence>
<organism evidence="1 2">
    <name type="scientific">Monilinia laxa</name>
    <name type="common">Brown rot fungus</name>
    <name type="synonym">Sclerotinia laxa</name>
    <dbReference type="NCBI Taxonomy" id="61186"/>
    <lineage>
        <taxon>Eukaryota</taxon>
        <taxon>Fungi</taxon>
        <taxon>Dikarya</taxon>
        <taxon>Ascomycota</taxon>
        <taxon>Pezizomycotina</taxon>
        <taxon>Leotiomycetes</taxon>
        <taxon>Helotiales</taxon>
        <taxon>Sclerotiniaceae</taxon>
        <taxon>Monilinia</taxon>
    </lineage>
</organism>
<evidence type="ECO:0000313" key="2">
    <source>
        <dbReference type="Proteomes" id="UP000326757"/>
    </source>
</evidence>
<sequence length="103" mass="12016">MNQELQPVSLFNFNFYFYLLLGAEKISRQGYLVFPLPLYCTKITHNRNTRNIWSYSSSLDLNDARNKFIDKESIFAGAKDLQTLPVFFFLVGRSTSYQQLVSD</sequence>
<dbReference type="AlphaFoldDB" id="A0A5N6KLE5"/>
<reference evidence="1 2" key="1">
    <citation type="submission" date="2019-06" db="EMBL/GenBank/DDBJ databases">
        <title>Genome Sequence of the Brown Rot Fungal Pathogen Monilinia laxa.</title>
        <authorList>
            <person name="De Miccolis Angelini R.M."/>
            <person name="Landi L."/>
            <person name="Abate D."/>
            <person name="Pollastro S."/>
            <person name="Romanazzi G."/>
            <person name="Faretra F."/>
        </authorList>
    </citation>
    <scope>NUCLEOTIDE SEQUENCE [LARGE SCALE GENOMIC DNA]</scope>
    <source>
        <strain evidence="1 2">Mlax316</strain>
    </source>
</reference>
<protein>
    <submittedName>
        <fullName evidence="1">Uncharacterized protein</fullName>
    </submittedName>
</protein>
<name>A0A5N6KLE5_MONLA</name>